<dbReference type="OrthoDB" id="465874at2"/>
<feature type="transmembrane region" description="Helical" evidence="5">
    <location>
        <begin position="138"/>
        <end position="157"/>
    </location>
</feature>
<accession>A0A1I3M5G0</accession>
<name>A0A1I3M5G0_9FLAO</name>
<organism evidence="7 8">
    <name type="scientific">Myroides guanonis</name>
    <dbReference type="NCBI Taxonomy" id="1150112"/>
    <lineage>
        <taxon>Bacteria</taxon>
        <taxon>Pseudomonadati</taxon>
        <taxon>Bacteroidota</taxon>
        <taxon>Flavobacteriia</taxon>
        <taxon>Flavobacteriales</taxon>
        <taxon>Flavobacteriaceae</taxon>
        <taxon>Myroides</taxon>
    </lineage>
</organism>
<keyword evidence="8" id="KW-1185">Reference proteome</keyword>
<dbReference type="RefSeq" id="WP_090677829.1">
    <property type="nucleotide sequence ID" value="NZ_FORU01000002.1"/>
</dbReference>
<evidence type="ECO:0000259" key="6">
    <source>
        <dbReference type="Pfam" id="PF01694"/>
    </source>
</evidence>
<dbReference type="InterPro" id="IPR035952">
    <property type="entry name" value="Rhomboid-like_sf"/>
</dbReference>
<dbReference type="EMBL" id="FORU01000002">
    <property type="protein sequence ID" value="SFI92264.1"/>
    <property type="molecule type" value="Genomic_DNA"/>
</dbReference>
<evidence type="ECO:0000313" key="7">
    <source>
        <dbReference type="EMBL" id="SFI92264.1"/>
    </source>
</evidence>
<dbReference type="PANTHER" id="PTHR43731:SF9">
    <property type="entry name" value="SLR1461 PROTEIN"/>
    <property type="match status" value="1"/>
</dbReference>
<dbReference type="Proteomes" id="UP000243887">
    <property type="component" value="Unassembled WGS sequence"/>
</dbReference>
<dbReference type="GO" id="GO:0006508">
    <property type="term" value="P:proteolysis"/>
    <property type="evidence" value="ECO:0007669"/>
    <property type="project" value="UniProtKB-KW"/>
</dbReference>
<dbReference type="Gene3D" id="1.20.1540.10">
    <property type="entry name" value="Rhomboid-like"/>
    <property type="match status" value="1"/>
</dbReference>
<feature type="transmembrane region" description="Helical" evidence="5">
    <location>
        <begin position="113"/>
        <end position="131"/>
    </location>
</feature>
<sequence>MDSKPSPISADIVLLPIVFLMVIWLVYWMDWKDYLQLYQYGVYPRSLKGLRGVIFSPFIHGGLRHLYNNSVALLALLLMLQYFYKGLVWKVLGWGILLSGLGTWLIARESYHIGASGLIYVLVSFMFFKGLLSRYYRLVSLSLLIVVFYGSMVWYMFPDIEDGISWEGHLSGFVTGLILTLFLKTPTYAQRVYKFEWQRPDYNSEEDPFMKCFDEDGNFIIIPKELDDEHWKSNSTNPYRVTLPVVYSTTYTCNSFTK</sequence>
<comment type="subcellular location">
    <subcellularLocation>
        <location evidence="1">Membrane</location>
        <topology evidence="1">Multi-pass membrane protein</topology>
    </subcellularLocation>
</comment>
<keyword evidence="7" id="KW-0378">Hydrolase</keyword>
<gene>
    <name evidence="7" type="ORF">SAMN04487893_10245</name>
</gene>
<dbReference type="InterPro" id="IPR022764">
    <property type="entry name" value="Peptidase_S54_rhomboid_dom"/>
</dbReference>
<feature type="transmembrane region" description="Helical" evidence="5">
    <location>
        <begin position="163"/>
        <end position="183"/>
    </location>
</feature>
<evidence type="ECO:0000256" key="5">
    <source>
        <dbReference type="SAM" id="Phobius"/>
    </source>
</evidence>
<keyword evidence="3 5" id="KW-1133">Transmembrane helix</keyword>
<feature type="transmembrane region" description="Helical" evidence="5">
    <location>
        <begin position="66"/>
        <end position="84"/>
    </location>
</feature>
<dbReference type="AlphaFoldDB" id="A0A1I3M5G0"/>
<dbReference type="PANTHER" id="PTHR43731">
    <property type="entry name" value="RHOMBOID PROTEASE"/>
    <property type="match status" value="1"/>
</dbReference>
<proteinExistence type="predicted"/>
<dbReference type="SUPFAM" id="SSF144091">
    <property type="entry name" value="Rhomboid-like"/>
    <property type="match status" value="1"/>
</dbReference>
<evidence type="ECO:0000256" key="1">
    <source>
        <dbReference type="ARBA" id="ARBA00004141"/>
    </source>
</evidence>
<dbReference type="GO" id="GO:0004252">
    <property type="term" value="F:serine-type endopeptidase activity"/>
    <property type="evidence" value="ECO:0007669"/>
    <property type="project" value="InterPro"/>
</dbReference>
<keyword evidence="2 5" id="KW-0812">Transmembrane</keyword>
<dbReference type="GO" id="GO:0016020">
    <property type="term" value="C:membrane"/>
    <property type="evidence" value="ECO:0007669"/>
    <property type="project" value="UniProtKB-SubCell"/>
</dbReference>
<keyword evidence="7" id="KW-0645">Protease</keyword>
<dbReference type="InterPro" id="IPR050925">
    <property type="entry name" value="Rhomboid_protease_S54"/>
</dbReference>
<reference evidence="8" key="1">
    <citation type="submission" date="2016-10" db="EMBL/GenBank/DDBJ databases">
        <authorList>
            <person name="Varghese N."/>
            <person name="Submissions S."/>
        </authorList>
    </citation>
    <scope>NUCLEOTIDE SEQUENCE [LARGE SCALE GENOMIC DNA]</scope>
    <source>
        <strain evidence="8">DSM 26542</strain>
    </source>
</reference>
<dbReference type="STRING" id="1150112.SAMN04487893_10245"/>
<feature type="transmembrane region" description="Helical" evidence="5">
    <location>
        <begin position="91"/>
        <end position="107"/>
    </location>
</feature>
<evidence type="ECO:0000313" key="8">
    <source>
        <dbReference type="Proteomes" id="UP000243887"/>
    </source>
</evidence>
<feature type="transmembrane region" description="Helical" evidence="5">
    <location>
        <begin position="12"/>
        <end position="29"/>
    </location>
</feature>
<keyword evidence="4 5" id="KW-0472">Membrane</keyword>
<dbReference type="Pfam" id="PF01694">
    <property type="entry name" value="Rhomboid"/>
    <property type="match status" value="1"/>
</dbReference>
<evidence type="ECO:0000256" key="4">
    <source>
        <dbReference type="ARBA" id="ARBA00023136"/>
    </source>
</evidence>
<evidence type="ECO:0000256" key="3">
    <source>
        <dbReference type="ARBA" id="ARBA00022989"/>
    </source>
</evidence>
<evidence type="ECO:0000256" key="2">
    <source>
        <dbReference type="ARBA" id="ARBA00022692"/>
    </source>
</evidence>
<protein>
    <submittedName>
        <fullName evidence="7">Membrane associated serine protease, rhomboid family</fullName>
    </submittedName>
</protein>
<feature type="domain" description="Peptidase S54 rhomboid" evidence="6">
    <location>
        <begin position="52"/>
        <end position="183"/>
    </location>
</feature>